<reference evidence="1 2" key="1">
    <citation type="journal article" date="2021" name="Hortic Res">
        <title>High-quality reference genome and annotation aids understanding of berry development for evergreen blueberry (Vaccinium darrowii).</title>
        <authorList>
            <person name="Yu J."/>
            <person name="Hulse-Kemp A.M."/>
            <person name="Babiker E."/>
            <person name="Staton M."/>
        </authorList>
    </citation>
    <scope>NUCLEOTIDE SEQUENCE [LARGE SCALE GENOMIC DNA]</scope>
    <source>
        <strain evidence="2">cv. NJ 8807/NJ 8810</strain>
        <tissue evidence="1">Young leaf</tissue>
    </source>
</reference>
<evidence type="ECO:0000313" key="2">
    <source>
        <dbReference type="Proteomes" id="UP000828048"/>
    </source>
</evidence>
<keyword evidence="2" id="KW-1185">Reference proteome</keyword>
<evidence type="ECO:0000313" key="1">
    <source>
        <dbReference type="EMBL" id="KAH7865764.1"/>
    </source>
</evidence>
<name>A0ACB7ZJW5_9ERIC</name>
<proteinExistence type="predicted"/>
<accession>A0ACB7ZJW5</accession>
<sequence>MIDFSTPGLKPGTPEWTSVKTQVQSLRTNPKVPLYESFGVDEAPTPEKAKAFTDQLWPQGNENFSKIVQSYSEQLSELDQTIRRMIVESYGIEKYLEEHLDSTYYLLRVMKYKGPQTDSKKPGLPGHTDKNMLTILYQDQIEGLGVQTKDGEWIDVKPSQDSFVAMVGDSLHAWTNGRLHPPYHRVLMRGNKSRYSAGLFSVPREGYMIKAPEELVDEEHPLLFKPFDHVEFLGFYYTEAGLKAQAKALKLFCGV</sequence>
<dbReference type="EMBL" id="CM037159">
    <property type="protein sequence ID" value="KAH7865764.1"/>
    <property type="molecule type" value="Genomic_DNA"/>
</dbReference>
<dbReference type="Proteomes" id="UP000828048">
    <property type="component" value="Chromosome 9"/>
</dbReference>
<protein>
    <submittedName>
        <fullName evidence="1">Uncharacterized protein</fullName>
    </submittedName>
</protein>
<gene>
    <name evidence="1" type="ORF">Vadar_010902</name>
</gene>
<comment type="caution">
    <text evidence="1">The sequence shown here is derived from an EMBL/GenBank/DDBJ whole genome shotgun (WGS) entry which is preliminary data.</text>
</comment>
<organism evidence="1 2">
    <name type="scientific">Vaccinium darrowii</name>
    <dbReference type="NCBI Taxonomy" id="229202"/>
    <lineage>
        <taxon>Eukaryota</taxon>
        <taxon>Viridiplantae</taxon>
        <taxon>Streptophyta</taxon>
        <taxon>Embryophyta</taxon>
        <taxon>Tracheophyta</taxon>
        <taxon>Spermatophyta</taxon>
        <taxon>Magnoliopsida</taxon>
        <taxon>eudicotyledons</taxon>
        <taxon>Gunneridae</taxon>
        <taxon>Pentapetalae</taxon>
        <taxon>asterids</taxon>
        <taxon>Ericales</taxon>
        <taxon>Ericaceae</taxon>
        <taxon>Vaccinioideae</taxon>
        <taxon>Vaccinieae</taxon>
        <taxon>Vaccinium</taxon>
    </lineage>
</organism>